<gene>
    <name evidence="1" type="ORF">PhaeoP63_02251</name>
</gene>
<name>A0AAD0EBS0_9RHOB</name>
<dbReference type="GeneID" id="31846644"/>
<dbReference type="Proteomes" id="UP000217545">
    <property type="component" value="Chromosome"/>
</dbReference>
<dbReference type="Pfam" id="PF11651">
    <property type="entry name" value="P22_CoatProtein"/>
    <property type="match status" value="1"/>
</dbReference>
<evidence type="ECO:0000313" key="1">
    <source>
        <dbReference type="EMBL" id="ATF06317.1"/>
    </source>
</evidence>
<protein>
    <submittedName>
        <fullName evidence="1">P22 coat protein</fullName>
    </submittedName>
</protein>
<sequence>MANDFYTTDKILKEAIMLLENELVMGNAVHTDLQGQAPGGAEKVGNTISIRRPTQYQGQADDIDITGYREDIEQATIPITLDKTHTVPVQIGALERTFDFNRFSEDILKPAMITMKDRVEAHIASKYSDFYHFSGTPGTVPSTFKDLGRVGAILTDGAVSNSGRVAFHGTDASLELADGLKGVYVQGKAKTAFEEATIGRYGGFTNYQTVYAPTHTVGNHGGTPLVNGASQNVTYAAAKQSFSSPLVTDGWAASRTGLLKKGDIITIAGVNAVNPVSKEDTGRLQTFVVKADVNSDGSGNATVQLSPPLVTSGAYQTVSAAPADNAAITVKTGSANGVHKQSMLLNPKAIALVTRPLDIPNGSGVKTTTKSGEKVTISCTEFVDGNTLAQTFRFDILYKAETVDARLGARLTS</sequence>
<organism evidence="1 2">
    <name type="scientific">Phaeobacter gallaeciensis</name>
    <dbReference type="NCBI Taxonomy" id="60890"/>
    <lineage>
        <taxon>Bacteria</taxon>
        <taxon>Pseudomonadati</taxon>
        <taxon>Pseudomonadota</taxon>
        <taxon>Alphaproteobacteria</taxon>
        <taxon>Rhodobacterales</taxon>
        <taxon>Roseobacteraceae</taxon>
        <taxon>Phaeobacter</taxon>
    </lineage>
</organism>
<dbReference type="EMBL" id="CP010784">
    <property type="protein sequence ID" value="ATF06317.1"/>
    <property type="molecule type" value="Genomic_DNA"/>
</dbReference>
<dbReference type="InterPro" id="IPR024659">
    <property type="entry name" value="Phage_coat_Gp5"/>
</dbReference>
<dbReference type="RefSeq" id="WP_024097661.1">
    <property type="nucleotide sequence ID" value="NZ_CP010588.1"/>
</dbReference>
<dbReference type="Gene3D" id="2.40.30.240">
    <property type="match status" value="1"/>
</dbReference>
<accession>A0AAD0EBS0</accession>
<keyword evidence="1" id="KW-0167">Capsid protein</keyword>
<proteinExistence type="predicted"/>
<evidence type="ECO:0000313" key="2">
    <source>
        <dbReference type="Proteomes" id="UP000217545"/>
    </source>
</evidence>
<dbReference type="AlphaFoldDB" id="A0AAD0EBS0"/>
<keyword evidence="1" id="KW-0946">Virion</keyword>
<reference evidence="1 2" key="1">
    <citation type="journal article" date="2017" name="Front. Microbiol.">
        <title>Phaeobacter piscinae sp. nov., a species of the Roseobacter group and potential aquaculture probiont.</title>
        <authorList>
            <person name="Sonnenschein E.C."/>
            <person name="Phippen C.B.W."/>
            <person name="Nielsen K.F."/>
            <person name="Mateiu R.V."/>
            <person name="Melchiorsen J."/>
            <person name="Gram L."/>
            <person name="Overmann J."/>
            <person name="Freese H.M."/>
        </authorList>
    </citation>
    <scope>NUCLEOTIDE SEQUENCE [LARGE SCALE GENOMIC DNA]</scope>
    <source>
        <strain evidence="1 2">P63</strain>
    </source>
</reference>